<feature type="transmembrane region" description="Helical" evidence="1">
    <location>
        <begin position="92"/>
        <end position="111"/>
    </location>
</feature>
<dbReference type="OMA" id="ADWMATI"/>
<keyword evidence="1" id="KW-0472">Membrane</keyword>
<gene>
    <name evidence="3" type="ORF">TCM_006509</name>
</gene>
<name>A0A061E5F2_THECC</name>
<organism evidence="3 4">
    <name type="scientific">Theobroma cacao</name>
    <name type="common">Cacao</name>
    <name type="synonym">Cocoa</name>
    <dbReference type="NCBI Taxonomy" id="3641"/>
    <lineage>
        <taxon>Eukaryota</taxon>
        <taxon>Viridiplantae</taxon>
        <taxon>Streptophyta</taxon>
        <taxon>Embryophyta</taxon>
        <taxon>Tracheophyta</taxon>
        <taxon>Spermatophyta</taxon>
        <taxon>Magnoliopsida</taxon>
        <taxon>eudicotyledons</taxon>
        <taxon>Gunneridae</taxon>
        <taxon>Pentapetalae</taxon>
        <taxon>rosids</taxon>
        <taxon>malvids</taxon>
        <taxon>Malvales</taxon>
        <taxon>Malvaceae</taxon>
        <taxon>Byttnerioideae</taxon>
        <taxon>Theobroma</taxon>
    </lineage>
</organism>
<feature type="transmembrane region" description="Helical" evidence="1">
    <location>
        <begin position="64"/>
        <end position="86"/>
    </location>
</feature>
<dbReference type="Pfam" id="PF04578">
    <property type="entry name" value="DUF594"/>
    <property type="match status" value="1"/>
</dbReference>
<dbReference type="EMBL" id="CM001880">
    <property type="protein sequence ID" value="EOX97508.1"/>
    <property type="molecule type" value="Genomic_DNA"/>
</dbReference>
<feature type="transmembrane region" description="Helical" evidence="1">
    <location>
        <begin position="263"/>
        <end position="283"/>
    </location>
</feature>
<evidence type="ECO:0000256" key="1">
    <source>
        <dbReference type="SAM" id="Phobius"/>
    </source>
</evidence>
<dbReference type="HOGENOM" id="CLU_009180_3_1_1"/>
<feature type="domain" description="DUF4220" evidence="2">
    <location>
        <begin position="35"/>
        <end position="364"/>
    </location>
</feature>
<evidence type="ECO:0000313" key="3">
    <source>
        <dbReference type="EMBL" id="EOX97508.1"/>
    </source>
</evidence>
<keyword evidence="1" id="KW-1133">Transmembrane helix</keyword>
<proteinExistence type="predicted"/>
<keyword evidence="4" id="KW-1185">Reference proteome</keyword>
<dbReference type="STRING" id="3641.A0A061E5F2"/>
<feature type="transmembrane region" description="Helical" evidence="1">
    <location>
        <begin position="29"/>
        <end position="52"/>
    </location>
</feature>
<dbReference type="PANTHER" id="PTHR31325">
    <property type="entry name" value="OS01G0798800 PROTEIN-RELATED"/>
    <property type="match status" value="1"/>
</dbReference>
<dbReference type="AlphaFoldDB" id="A0A061E5F2"/>
<keyword evidence="1" id="KW-0812">Transmembrane</keyword>
<dbReference type="InterPro" id="IPR025315">
    <property type="entry name" value="DUF4220"/>
</dbReference>
<dbReference type="Proteomes" id="UP000026915">
    <property type="component" value="Chromosome 2"/>
</dbReference>
<reference evidence="3 4" key="1">
    <citation type="journal article" date="2013" name="Genome Biol.">
        <title>The genome sequence of the most widely cultivated cacao type and its use to identify candidate genes regulating pod color.</title>
        <authorList>
            <person name="Motamayor J.C."/>
            <person name="Mockaitis K."/>
            <person name="Schmutz J."/>
            <person name="Haiminen N."/>
            <person name="Iii D.L."/>
            <person name="Cornejo O."/>
            <person name="Findley S.D."/>
            <person name="Zheng P."/>
            <person name="Utro F."/>
            <person name="Royaert S."/>
            <person name="Saski C."/>
            <person name="Jenkins J."/>
            <person name="Podicheti R."/>
            <person name="Zhao M."/>
            <person name="Scheffler B.E."/>
            <person name="Stack J.C."/>
            <person name="Feltus F.A."/>
            <person name="Mustiga G.M."/>
            <person name="Amores F."/>
            <person name="Phillips W."/>
            <person name="Marelli J.P."/>
            <person name="May G.D."/>
            <person name="Shapiro H."/>
            <person name="Ma J."/>
            <person name="Bustamante C.D."/>
            <person name="Schnell R.J."/>
            <person name="Main D."/>
            <person name="Gilbert D."/>
            <person name="Parida L."/>
            <person name="Kuhn D.N."/>
        </authorList>
    </citation>
    <scope>NUCLEOTIDE SEQUENCE [LARGE SCALE GENOMIC DNA]</scope>
    <source>
        <strain evidence="4">cv. Matina 1-6</strain>
    </source>
</reference>
<accession>A0A061E5F2</accession>
<feature type="transmembrane region" description="Helical" evidence="1">
    <location>
        <begin position="295"/>
        <end position="323"/>
    </location>
</feature>
<evidence type="ECO:0000313" key="4">
    <source>
        <dbReference type="Proteomes" id="UP000026915"/>
    </source>
</evidence>
<dbReference type="Gramene" id="EOX97508">
    <property type="protein sequence ID" value="EOX97508"/>
    <property type="gene ID" value="TCM_006509"/>
</dbReference>
<dbReference type="Pfam" id="PF13968">
    <property type="entry name" value="DUF4220"/>
    <property type="match status" value="1"/>
</dbReference>
<protein>
    <recommendedName>
        <fullName evidence="2">DUF4220 domain-containing protein</fullName>
    </recommendedName>
</protein>
<dbReference type="InParanoid" id="A0A061E5F2"/>
<dbReference type="InterPro" id="IPR007658">
    <property type="entry name" value="DUF594"/>
</dbReference>
<sequence length="654" mass="75039">MVIVSLILQLLLVISGNLRRGYVGKKLPYVAIIVWLVYLSADWMATIVLSTLLMGDVKLKHGLIVFWTPFLLWHLGSPHNITAYSLEDNELWLRHFLGMVFQVSEAVYIYIRFRSDTDLNFMAAPIFLAGVCKYGERIWALRSASDKQLINSLYSSKGKAWPQENKNIRIGLSESAINDSFKGKGNVSELNLLRQAYSSFVIFKPLFLGLPFGLSAKFYDDMVYIKSKSAEDAFKLVGSELGYLYDLLFTKMPLHHHQPKLSLSLRALCFLSAVSSLIAFSAIMDKSVHSKVDIVITYLLLLGAISLDVYSFIMHALSTWAMIRSPIPKNMVQKMYSKVVASRMNLVEAKMEIKSMAQHDLINYFVEAKRNKFTEAVRIIDTGNLLQKYGHTNWKPVDCELKQFIYDHLKEKRQTLAEKGFGQEDLEKLLNSKGENMLDEHVMEDLVGTTDFIQGIFCWHFATKLVYYNDLDNFRTGTLGSSCEIAMSLSDYMMYLVLVRPLMLPKGFSEVINNENYCRAKFFFPEDMTKNMRKIEVRKRFTSAVLGHQNFLSESNSLEVINGGCRFAEKLQSVITELRRDHEEKWKMISKVWVEMMTYAASHCSWKEHAQQLRHGGELLTHVALLMAHLGLTTQIRREKPPDHEDELNLPFPL</sequence>
<evidence type="ECO:0000259" key="2">
    <source>
        <dbReference type="Pfam" id="PF13968"/>
    </source>
</evidence>